<dbReference type="GO" id="GO:0036448">
    <property type="term" value="P:cellular response to glucose-phosphate stress"/>
    <property type="evidence" value="ECO:0007669"/>
    <property type="project" value="TreeGrafter"/>
</dbReference>
<dbReference type="Pfam" id="PF07690">
    <property type="entry name" value="MFS_1"/>
    <property type="match status" value="1"/>
</dbReference>
<dbReference type="Gene3D" id="1.20.1250.20">
    <property type="entry name" value="MFS general substrate transporter like domains"/>
    <property type="match status" value="2"/>
</dbReference>
<comment type="similarity">
    <text evidence="2">Belongs to the major facilitator superfamily. Set transporter family.</text>
</comment>
<dbReference type="FunFam" id="1.20.1250.20:FF:000125">
    <property type="entry name" value="Sugar efflux transporter SetB"/>
    <property type="match status" value="1"/>
</dbReference>
<dbReference type="SUPFAM" id="SSF103473">
    <property type="entry name" value="MFS general substrate transporter"/>
    <property type="match status" value="1"/>
</dbReference>
<evidence type="ECO:0000256" key="5">
    <source>
        <dbReference type="ARBA" id="ARBA00022519"/>
    </source>
</evidence>
<dbReference type="KEGG" id="csi:P262_04815"/>
<evidence type="ECO:0000256" key="9">
    <source>
        <dbReference type="ARBA" id="ARBA00023136"/>
    </source>
</evidence>
<dbReference type="GO" id="GO:0015767">
    <property type="term" value="P:lactose transport"/>
    <property type="evidence" value="ECO:0007669"/>
    <property type="project" value="TreeGrafter"/>
</dbReference>
<evidence type="ECO:0000256" key="8">
    <source>
        <dbReference type="ARBA" id="ARBA00022989"/>
    </source>
</evidence>
<sequence length="416" mass="45243">MCYCWLFSSIMSTISPASTERMRPMLWFLTFVRRLNVVYLAFMVVAFMMGVAGALQAPTLSLFLSREVGAPPFWVGLFYTVNAIAGIAVSLLLAKRSDNRGDRRKLILFCCLMAVGNCVLFAFNRHYLTLITAGVLLASLANTAMPQLFALAREYADNSAREAVMFSSVMRAQLSLAWVIGPPLSFMLALSFGFTTMFLIAAGIFILSLAIVFFALPSVARIEQPADVAITQVSGWKDKNVRMLFIASVLMWTCNTMYIIDMPLWVSQELALPESLAGVLMGTAAGLEIPAMLLAGFYVKRFGKKPMMLVAVAAGVLFYAGLNLFHSREALLGLQLFNAVFIGIVAGIGMVWFQDLMPGRAGSATTLFSNSISTGVILAGVVQGALVESFGHYAVYPVMTGVALVALWLTSRVKDV</sequence>
<evidence type="ECO:0000256" key="6">
    <source>
        <dbReference type="ARBA" id="ARBA00022597"/>
    </source>
</evidence>
<dbReference type="PATRIC" id="fig|1401659.3.peg.3396"/>
<dbReference type="PANTHER" id="PTHR23535:SF2">
    <property type="entry name" value="SUGAR EFFLUX TRANSPORTER A-RELATED"/>
    <property type="match status" value="1"/>
</dbReference>
<dbReference type="GO" id="GO:0005886">
    <property type="term" value="C:plasma membrane"/>
    <property type="evidence" value="ECO:0007669"/>
    <property type="project" value="UniProtKB-SubCell"/>
</dbReference>
<dbReference type="AlphaFoldDB" id="V5U3S4"/>
<evidence type="ECO:0000256" key="10">
    <source>
        <dbReference type="SAM" id="Phobius"/>
    </source>
</evidence>
<dbReference type="GO" id="GO:0005351">
    <property type="term" value="F:carbohydrate:proton symporter activity"/>
    <property type="evidence" value="ECO:0007669"/>
    <property type="project" value="InterPro"/>
</dbReference>
<keyword evidence="6" id="KW-0762">Sugar transport</keyword>
<reference evidence="12 13" key="1">
    <citation type="journal article" date="2014" name="Genome Announc.">
        <title>Complete Genome Sequence of Cronobacter sakazakii Strain CMCC 45402.</title>
        <authorList>
            <person name="Zhao Z."/>
            <person name="Wang L."/>
            <person name="Wang B."/>
            <person name="Liang H."/>
            <person name="Ye Q."/>
            <person name="Zeng M."/>
        </authorList>
    </citation>
    <scope>NUCLEOTIDE SEQUENCE [LARGE SCALE GENOMIC DNA]</scope>
    <source>
        <strain evidence="13">45402</strain>
    </source>
</reference>
<proteinExistence type="inferred from homology"/>
<evidence type="ECO:0000256" key="1">
    <source>
        <dbReference type="ARBA" id="ARBA00004429"/>
    </source>
</evidence>
<keyword evidence="9 10" id="KW-0472">Membrane</keyword>
<feature type="transmembrane region" description="Helical" evidence="10">
    <location>
        <begin position="393"/>
        <end position="410"/>
    </location>
</feature>
<keyword evidence="8 10" id="KW-1133">Transmembrane helix</keyword>
<feature type="transmembrane region" description="Helical" evidence="10">
    <location>
        <begin position="306"/>
        <end position="325"/>
    </location>
</feature>
<keyword evidence="4" id="KW-1003">Cell membrane</keyword>
<protein>
    <submittedName>
        <fullName evidence="12">SetA protein</fullName>
    </submittedName>
</protein>
<dbReference type="PROSITE" id="PS50850">
    <property type="entry name" value="MFS"/>
    <property type="match status" value="1"/>
</dbReference>
<dbReference type="GO" id="GO:1904659">
    <property type="term" value="P:D-glucose transmembrane transport"/>
    <property type="evidence" value="ECO:0007669"/>
    <property type="project" value="TreeGrafter"/>
</dbReference>
<evidence type="ECO:0000256" key="3">
    <source>
        <dbReference type="ARBA" id="ARBA00022448"/>
    </source>
</evidence>
<keyword evidence="7 10" id="KW-0812">Transmembrane</keyword>
<feature type="transmembrane region" description="Helical" evidence="10">
    <location>
        <begin position="73"/>
        <end position="94"/>
    </location>
</feature>
<accession>V5U3S4</accession>
<dbReference type="InterPro" id="IPR011701">
    <property type="entry name" value="MFS"/>
</dbReference>
<feature type="domain" description="Major facilitator superfamily (MFS) profile" evidence="11">
    <location>
        <begin position="34"/>
        <end position="416"/>
    </location>
</feature>
<dbReference type="PANTHER" id="PTHR23535">
    <property type="entry name" value="SUGAR EFFLUX TRANSPORTER A-RELATED"/>
    <property type="match status" value="1"/>
</dbReference>
<evidence type="ECO:0000313" key="13">
    <source>
        <dbReference type="Proteomes" id="UP000018545"/>
    </source>
</evidence>
<keyword evidence="5" id="KW-0997">Cell inner membrane</keyword>
<dbReference type="NCBIfam" id="TIGR00899">
    <property type="entry name" value="2A0120"/>
    <property type="match status" value="1"/>
</dbReference>
<feature type="transmembrane region" description="Helical" evidence="10">
    <location>
        <begin position="106"/>
        <end position="123"/>
    </location>
</feature>
<dbReference type="Proteomes" id="UP000018545">
    <property type="component" value="Chromosome"/>
</dbReference>
<keyword evidence="3" id="KW-0813">Transport</keyword>
<dbReference type="FunFam" id="1.20.1250.20:FF:000151">
    <property type="entry name" value="Sugar efflux transporter SetB"/>
    <property type="match status" value="1"/>
</dbReference>
<dbReference type="InterPro" id="IPR020846">
    <property type="entry name" value="MFS_dom"/>
</dbReference>
<feature type="transmembrane region" description="Helical" evidence="10">
    <location>
        <begin position="31"/>
        <end position="53"/>
    </location>
</feature>
<evidence type="ECO:0000256" key="2">
    <source>
        <dbReference type="ARBA" id="ARBA00006523"/>
    </source>
</evidence>
<feature type="transmembrane region" description="Helical" evidence="10">
    <location>
        <begin position="129"/>
        <end position="151"/>
    </location>
</feature>
<dbReference type="CDD" id="cd17471">
    <property type="entry name" value="MFS_Set"/>
    <property type="match status" value="1"/>
</dbReference>
<name>V5U3S4_9ENTR</name>
<feature type="transmembrane region" description="Helical" evidence="10">
    <location>
        <begin position="280"/>
        <end position="299"/>
    </location>
</feature>
<dbReference type="InterPro" id="IPR036259">
    <property type="entry name" value="MFS_trans_sf"/>
</dbReference>
<dbReference type="EMBL" id="CP006731">
    <property type="protein sequence ID" value="AHB71792.1"/>
    <property type="molecule type" value="Genomic_DNA"/>
</dbReference>
<evidence type="ECO:0000259" key="11">
    <source>
        <dbReference type="PROSITE" id="PS50850"/>
    </source>
</evidence>
<dbReference type="InterPro" id="IPR004750">
    <property type="entry name" value="Sugar_efflux"/>
</dbReference>
<organism evidence="12 13">
    <name type="scientific">Cronobacter malonaticus</name>
    <dbReference type="NCBI Taxonomy" id="413503"/>
    <lineage>
        <taxon>Bacteria</taxon>
        <taxon>Pseudomonadati</taxon>
        <taxon>Pseudomonadota</taxon>
        <taxon>Gammaproteobacteria</taxon>
        <taxon>Enterobacterales</taxon>
        <taxon>Enterobacteriaceae</taxon>
        <taxon>Cronobacter</taxon>
    </lineage>
</organism>
<feature type="transmembrane region" description="Helical" evidence="10">
    <location>
        <begin position="172"/>
        <end position="192"/>
    </location>
</feature>
<evidence type="ECO:0000256" key="7">
    <source>
        <dbReference type="ARBA" id="ARBA00022692"/>
    </source>
</evidence>
<evidence type="ECO:0000256" key="4">
    <source>
        <dbReference type="ARBA" id="ARBA00022475"/>
    </source>
</evidence>
<feature type="transmembrane region" description="Helical" evidence="10">
    <location>
        <begin position="331"/>
        <end position="353"/>
    </location>
</feature>
<feature type="transmembrane region" description="Helical" evidence="10">
    <location>
        <begin position="198"/>
        <end position="220"/>
    </location>
</feature>
<feature type="transmembrane region" description="Helical" evidence="10">
    <location>
        <begin position="241"/>
        <end position="260"/>
    </location>
</feature>
<gene>
    <name evidence="12" type="ORF">P262_04815</name>
</gene>
<dbReference type="HOGENOM" id="CLU_055598_3_0_6"/>
<comment type="subcellular location">
    <subcellularLocation>
        <location evidence="1">Cell inner membrane</location>
        <topology evidence="1">Multi-pass membrane protein</topology>
    </subcellularLocation>
</comment>
<evidence type="ECO:0000313" key="12">
    <source>
        <dbReference type="EMBL" id="AHB71792.1"/>
    </source>
</evidence>
<feature type="transmembrane region" description="Helical" evidence="10">
    <location>
        <begin position="365"/>
        <end position="387"/>
    </location>
</feature>